<proteinExistence type="predicted"/>
<evidence type="ECO:0000313" key="1">
    <source>
        <dbReference type="EMBL" id="KAG5455843.1"/>
    </source>
</evidence>
<sequence length="277" mass="28958">MIGADILAFARPETGNRDDRPTGEMVVLQAKAVAAVCSAAGLDVEGRRVRPGVKKALAQSALIALGHLEANFTGEPQDYGKLPAQTSYLRAAFEVLGGKCATVLLTSLAAVPYPLPPVYWAPVLSRLPLLPSILFACRQSPASRSCVGVLTGRISRPPPDDREARMVLWSEEGLGRVFALAGLETAAKGTAARPLRVRRGESEKRTSLDGKRVADAVKGASEFLFGAGRADVAEQVCGENLGGCGGCGGGRCGIANHSPPPSFFVLPFPPARTQSIG</sequence>
<dbReference type="Proteomes" id="UP000673691">
    <property type="component" value="Unassembled WGS sequence"/>
</dbReference>
<evidence type="ECO:0000313" key="2">
    <source>
        <dbReference type="Proteomes" id="UP000673691"/>
    </source>
</evidence>
<dbReference type="EMBL" id="JAEFCI010012707">
    <property type="protein sequence ID" value="KAG5455843.1"/>
    <property type="molecule type" value="Genomic_DNA"/>
</dbReference>
<organism evidence="1 2">
    <name type="scientific">Olpidium bornovanus</name>
    <dbReference type="NCBI Taxonomy" id="278681"/>
    <lineage>
        <taxon>Eukaryota</taxon>
        <taxon>Fungi</taxon>
        <taxon>Fungi incertae sedis</taxon>
        <taxon>Olpidiomycota</taxon>
        <taxon>Olpidiomycotina</taxon>
        <taxon>Olpidiomycetes</taxon>
        <taxon>Olpidiales</taxon>
        <taxon>Olpidiaceae</taxon>
        <taxon>Olpidium</taxon>
    </lineage>
</organism>
<keyword evidence="2" id="KW-1185">Reference proteome</keyword>
<gene>
    <name evidence="1" type="ORF">BJ554DRAFT_4591</name>
</gene>
<dbReference type="OrthoDB" id="6125419at2759"/>
<comment type="caution">
    <text evidence="1">The sequence shown here is derived from an EMBL/GenBank/DDBJ whole genome shotgun (WGS) entry which is preliminary data.</text>
</comment>
<name>A0A8H8DEZ5_9FUNG</name>
<accession>A0A8H8DEZ5</accession>
<protein>
    <submittedName>
        <fullName evidence="1">Uncharacterized protein</fullName>
    </submittedName>
</protein>
<reference evidence="1 2" key="1">
    <citation type="journal article" name="Sci. Rep.">
        <title>Genome-scale phylogenetic analyses confirm Olpidium as the closest living zoosporic fungus to the non-flagellated, terrestrial fungi.</title>
        <authorList>
            <person name="Chang Y."/>
            <person name="Rochon D."/>
            <person name="Sekimoto S."/>
            <person name="Wang Y."/>
            <person name="Chovatia M."/>
            <person name="Sandor L."/>
            <person name="Salamov A."/>
            <person name="Grigoriev I.V."/>
            <person name="Stajich J.E."/>
            <person name="Spatafora J.W."/>
        </authorList>
    </citation>
    <scope>NUCLEOTIDE SEQUENCE [LARGE SCALE GENOMIC DNA]</scope>
    <source>
        <strain evidence="1">S191</strain>
    </source>
</reference>
<dbReference type="AlphaFoldDB" id="A0A8H8DEZ5"/>